<dbReference type="Pfam" id="PF14011">
    <property type="entry name" value="ESX-1_EspG"/>
    <property type="match status" value="1"/>
</dbReference>
<evidence type="ECO:0000256" key="4">
    <source>
        <dbReference type="ARBA" id="ARBA00023186"/>
    </source>
</evidence>
<evidence type="ECO:0000256" key="1">
    <source>
        <dbReference type="ARBA" id="ARBA00004496"/>
    </source>
</evidence>
<evidence type="ECO:0000256" key="2">
    <source>
        <dbReference type="ARBA" id="ARBA00006411"/>
    </source>
</evidence>
<evidence type="ECO:0000313" key="5">
    <source>
        <dbReference type="EMBL" id="QVI22646.1"/>
    </source>
</evidence>
<name>A0ABX8CRV4_9NOCA</name>
<dbReference type="EMBL" id="CP074371">
    <property type="protein sequence ID" value="QVI22646.1"/>
    <property type="molecule type" value="Genomic_DNA"/>
</dbReference>
<organism evidence="5 6">
    <name type="scientific">Nocardia tengchongensis</name>
    <dbReference type="NCBI Taxonomy" id="2055889"/>
    <lineage>
        <taxon>Bacteria</taxon>
        <taxon>Bacillati</taxon>
        <taxon>Actinomycetota</taxon>
        <taxon>Actinomycetes</taxon>
        <taxon>Mycobacteriales</taxon>
        <taxon>Nocardiaceae</taxon>
        <taxon>Nocardia</taxon>
    </lineage>
</organism>
<proteinExistence type="inferred from homology"/>
<dbReference type="InterPro" id="IPR025734">
    <property type="entry name" value="EspG"/>
</dbReference>
<evidence type="ECO:0000256" key="3">
    <source>
        <dbReference type="ARBA" id="ARBA00022490"/>
    </source>
</evidence>
<accession>A0ABX8CRV4</accession>
<keyword evidence="3" id="KW-0963">Cytoplasm</keyword>
<protein>
    <submittedName>
        <fullName evidence="5">ESX secretion-associated protein EspG</fullName>
    </submittedName>
</protein>
<evidence type="ECO:0000313" key="6">
    <source>
        <dbReference type="Proteomes" id="UP000683310"/>
    </source>
</evidence>
<sequence>MTVLGAGRGPSLLRAVTLSLDEMQYLQETLGIDELPVVLNIMGRYDNAADHDAAMTAAAAELAGRELLEGDPARQDYRVHPELAERLRVLYRPHWVLALRWYVDGQVNRLCVAKGDDFEVVALRGLESFVLDEASHDLPGTVLAALGPAEPLELSGMHAPTADLVPIFDDVGDAATTTARLTAVCDPARDAQAIASALVQVHSHAEIVGVRYGDGTREVTGNHLAVYNTRHGRFLAITTTAEDGTKWTSFASGTQARLRIALRDLIESLPLRTEFVS</sequence>
<reference evidence="5 6" key="1">
    <citation type="submission" date="2021-04" db="EMBL/GenBank/DDBJ databases">
        <title>Nocardia tengchongensis.</title>
        <authorList>
            <person name="Zhuang k."/>
            <person name="Ran Y."/>
            <person name="Li W."/>
        </authorList>
    </citation>
    <scope>NUCLEOTIDE SEQUENCE [LARGE SCALE GENOMIC DNA]</scope>
    <source>
        <strain evidence="5 6">CFH S0057</strain>
    </source>
</reference>
<dbReference type="Proteomes" id="UP000683310">
    <property type="component" value="Chromosome"/>
</dbReference>
<keyword evidence="4" id="KW-0143">Chaperone</keyword>
<comment type="similarity">
    <text evidence="2">Belongs to the EspG family.</text>
</comment>
<gene>
    <name evidence="5" type="ORF">KHQ06_06365</name>
</gene>
<comment type="subcellular location">
    <subcellularLocation>
        <location evidence="1">Cytoplasm</location>
    </subcellularLocation>
</comment>
<keyword evidence="6" id="KW-1185">Reference proteome</keyword>